<dbReference type="Pfam" id="PF13557">
    <property type="entry name" value="Phenol_MetA_deg"/>
    <property type="match status" value="1"/>
</dbReference>
<evidence type="ECO:0000313" key="3">
    <source>
        <dbReference type="Proteomes" id="UP001429984"/>
    </source>
</evidence>
<accession>A0ABS0B9Y6</accession>
<keyword evidence="3" id="KW-1185">Reference proteome</keyword>
<gene>
    <name evidence="2" type="ORF">IU514_10480</name>
</gene>
<evidence type="ECO:0000256" key="1">
    <source>
        <dbReference type="SAM" id="SignalP"/>
    </source>
</evidence>
<dbReference type="RefSeq" id="WP_194931051.1">
    <property type="nucleotide sequence ID" value="NZ_JADLZT010000005.1"/>
</dbReference>
<sequence>MRGKLGYAVMVLLCAGAGFAAAPCHAQDADELAKQLSNPVANLISVPLQLNWDDRIGPEEDGERFQLNVQPVAPISIGEDWNMISRTILPIVSQSDVFPGAGSQTGIGDITQSLFFSPKQPTASGWVWGVGPAFLIPTASDDLLGTDKWGLGPTAVVLRQTKEGWTYGALVNHIWSVAGDDDRADISSTFLQPFVAKGIGKGRTISVNFESTYDWKGEQWTAPLNLSYSKVSKIGSQMVSYAGGVRYYVDAPDTGAEWGLRFVLTLLYPTK</sequence>
<feature type="signal peptide" evidence="1">
    <location>
        <begin position="1"/>
        <end position="20"/>
    </location>
</feature>
<feature type="chain" id="PRO_5045047452" evidence="1">
    <location>
        <begin position="21"/>
        <end position="271"/>
    </location>
</feature>
<keyword evidence="1" id="KW-0732">Signal</keyword>
<comment type="caution">
    <text evidence="2">The sequence shown here is derived from an EMBL/GenBank/DDBJ whole genome shotgun (WGS) entry which is preliminary data.</text>
</comment>
<dbReference type="InterPro" id="IPR025737">
    <property type="entry name" value="FApF"/>
</dbReference>
<evidence type="ECO:0000313" key="2">
    <source>
        <dbReference type="EMBL" id="MBF6024454.1"/>
    </source>
</evidence>
<organism evidence="2 3">
    <name type="scientific">Lysobacter niastensis</name>
    <dbReference type="NCBI Taxonomy" id="380629"/>
    <lineage>
        <taxon>Bacteria</taxon>
        <taxon>Pseudomonadati</taxon>
        <taxon>Pseudomonadota</taxon>
        <taxon>Gammaproteobacteria</taxon>
        <taxon>Lysobacterales</taxon>
        <taxon>Lysobacteraceae</taxon>
        <taxon>Lysobacter</taxon>
    </lineage>
</organism>
<name>A0ABS0B9Y6_9GAMM</name>
<dbReference type="EMBL" id="JADLZT010000005">
    <property type="protein sequence ID" value="MBF6024454.1"/>
    <property type="molecule type" value="Genomic_DNA"/>
</dbReference>
<dbReference type="Proteomes" id="UP001429984">
    <property type="component" value="Unassembled WGS sequence"/>
</dbReference>
<proteinExistence type="predicted"/>
<protein>
    <submittedName>
        <fullName evidence="2">Transporter</fullName>
    </submittedName>
</protein>
<reference evidence="2 3" key="1">
    <citation type="submission" date="2020-11" db="EMBL/GenBank/DDBJ databases">
        <title>Draft Genome Sequence and Secondary Metabolite Biosynthetic Potential of the Lysobacter niastensis Type strain DSM 18481.</title>
        <authorList>
            <person name="Turrini P."/>
            <person name="Artuso I."/>
            <person name="Tescari M."/>
            <person name="Lugli G.A."/>
            <person name="Frangipani E."/>
            <person name="Ventura M."/>
            <person name="Visca P."/>
        </authorList>
    </citation>
    <scope>NUCLEOTIDE SEQUENCE [LARGE SCALE GENOMIC DNA]</scope>
    <source>
        <strain evidence="2 3">DSM 18481</strain>
    </source>
</reference>